<dbReference type="AlphaFoldDB" id="A0A6C0K4K1"/>
<keyword evidence="2" id="KW-0812">Transmembrane</keyword>
<evidence type="ECO:0000256" key="2">
    <source>
        <dbReference type="SAM" id="Phobius"/>
    </source>
</evidence>
<feature type="compositionally biased region" description="Polar residues" evidence="1">
    <location>
        <begin position="91"/>
        <end position="100"/>
    </location>
</feature>
<feature type="compositionally biased region" description="Polar residues" evidence="1">
    <location>
        <begin position="51"/>
        <end position="68"/>
    </location>
</feature>
<evidence type="ECO:0000313" key="3">
    <source>
        <dbReference type="EMBL" id="QHU10994.1"/>
    </source>
</evidence>
<sequence length="100" mass="10625">MLSLTNATPLQIGIGVAVIILVGYCIYVLIKRSIDGFGNYTGINKRVDYPTTHNNTEAKGSQQNSPGLNATGMAESADNPLRDAAPVTMATPYTTQPPSR</sequence>
<accession>A0A6C0K4K1</accession>
<protein>
    <submittedName>
        <fullName evidence="3">Uncharacterized protein</fullName>
    </submittedName>
</protein>
<feature type="region of interest" description="Disordered" evidence="1">
    <location>
        <begin position="48"/>
        <end position="100"/>
    </location>
</feature>
<organism evidence="3">
    <name type="scientific">viral metagenome</name>
    <dbReference type="NCBI Taxonomy" id="1070528"/>
    <lineage>
        <taxon>unclassified sequences</taxon>
        <taxon>metagenomes</taxon>
        <taxon>organismal metagenomes</taxon>
    </lineage>
</organism>
<name>A0A6C0K4K1_9ZZZZ</name>
<keyword evidence="2" id="KW-1133">Transmembrane helix</keyword>
<feature type="transmembrane region" description="Helical" evidence="2">
    <location>
        <begin position="12"/>
        <end position="30"/>
    </location>
</feature>
<proteinExistence type="predicted"/>
<evidence type="ECO:0000256" key="1">
    <source>
        <dbReference type="SAM" id="MobiDB-lite"/>
    </source>
</evidence>
<keyword evidence="2" id="KW-0472">Membrane</keyword>
<dbReference type="EMBL" id="MN740778">
    <property type="protein sequence ID" value="QHU10994.1"/>
    <property type="molecule type" value="Genomic_DNA"/>
</dbReference>
<reference evidence="3" key="1">
    <citation type="journal article" date="2020" name="Nature">
        <title>Giant virus diversity and host interactions through global metagenomics.</title>
        <authorList>
            <person name="Schulz F."/>
            <person name="Roux S."/>
            <person name="Paez-Espino D."/>
            <person name="Jungbluth S."/>
            <person name="Walsh D.A."/>
            <person name="Denef V.J."/>
            <person name="McMahon K.D."/>
            <person name="Konstantinidis K.T."/>
            <person name="Eloe-Fadrosh E.A."/>
            <person name="Kyrpides N.C."/>
            <person name="Woyke T."/>
        </authorList>
    </citation>
    <scope>NUCLEOTIDE SEQUENCE</scope>
    <source>
        <strain evidence="3">GVMAG-S-1101165-84</strain>
    </source>
</reference>